<dbReference type="PANTHER" id="PTHR30328">
    <property type="entry name" value="TRANSCRIPTIONAL REPRESSOR"/>
    <property type="match status" value="1"/>
</dbReference>
<dbReference type="EMBL" id="JBFNXQ010000055">
    <property type="protein sequence ID" value="MEX5719969.1"/>
    <property type="molecule type" value="Genomic_DNA"/>
</dbReference>
<gene>
    <name evidence="5" type="ORF">ABQ292_16515</name>
</gene>
<keyword evidence="1 2" id="KW-0238">DNA-binding</keyword>
<feature type="region of interest" description="Disordered" evidence="3">
    <location>
        <begin position="1"/>
        <end position="35"/>
    </location>
</feature>
<dbReference type="PROSITE" id="PS50977">
    <property type="entry name" value="HTH_TETR_2"/>
    <property type="match status" value="1"/>
</dbReference>
<dbReference type="Pfam" id="PF17938">
    <property type="entry name" value="TetR_C_29"/>
    <property type="match status" value="1"/>
</dbReference>
<dbReference type="PANTHER" id="PTHR30328:SF54">
    <property type="entry name" value="HTH-TYPE TRANSCRIPTIONAL REPRESSOR SCO4008"/>
    <property type="match status" value="1"/>
</dbReference>
<evidence type="ECO:0000313" key="6">
    <source>
        <dbReference type="Proteomes" id="UP001560045"/>
    </source>
</evidence>
<protein>
    <submittedName>
        <fullName evidence="5">TetR/AcrR family transcriptional regulator</fullName>
    </submittedName>
</protein>
<sequence length="233" mass="26407">MSSAAQSLPDEPVGPVEPPSVEPVPGPPRQRDAERTRAEILDVATKEFADRGYAGARVNEIAAKTSTTKRMIYYYFGGKEQLYVAVLERSYGRIRGLEQRLDVEHLDPVEAIRALAGLTFDHHEAHPDFIRLVSIENIHRAEHIARSERLSNLNTRALDVLGRILARGREAGVFRDDVEALDVHQVISGFCIYRTANRYTWRALFGRDMLDPELRDQQRRMLGDLVVAYLTAR</sequence>
<dbReference type="InterPro" id="IPR050109">
    <property type="entry name" value="HTH-type_TetR-like_transc_reg"/>
</dbReference>
<dbReference type="InterPro" id="IPR041474">
    <property type="entry name" value="NicS_C"/>
</dbReference>
<evidence type="ECO:0000313" key="5">
    <source>
        <dbReference type="EMBL" id="MEX5719969.1"/>
    </source>
</evidence>
<dbReference type="SUPFAM" id="SSF48498">
    <property type="entry name" value="Tetracyclin repressor-like, C-terminal domain"/>
    <property type="match status" value="1"/>
</dbReference>
<dbReference type="SUPFAM" id="SSF46689">
    <property type="entry name" value="Homeodomain-like"/>
    <property type="match status" value="1"/>
</dbReference>
<dbReference type="InterPro" id="IPR001647">
    <property type="entry name" value="HTH_TetR"/>
</dbReference>
<evidence type="ECO:0000256" key="2">
    <source>
        <dbReference type="PROSITE-ProRule" id="PRU00335"/>
    </source>
</evidence>
<dbReference type="InterPro" id="IPR009057">
    <property type="entry name" value="Homeodomain-like_sf"/>
</dbReference>
<proteinExistence type="predicted"/>
<dbReference type="Pfam" id="PF00440">
    <property type="entry name" value="TetR_N"/>
    <property type="match status" value="1"/>
</dbReference>
<name>A0ABV3XHD1_9ACTN</name>
<dbReference type="Gene3D" id="1.10.357.10">
    <property type="entry name" value="Tetracycline Repressor, domain 2"/>
    <property type="match status" value="1"/>
</dbReference>
<evidence type="ECO:0000259" key="4">
    <source>
        <dbReference type="PROSITE" id="PS50977"/>
    </source>
</evidence>
<dbReference type="InterPro" id="IPR036271">
    <property type="entry name" value="Tet_transcr_reg_TetR-rel_C_sf"/>
</dbReference>
<dbReference type="PRINTS" id="PR00455">
    <property type="entry name" value="HTHTETR"/>
</dbReference>
<feature type="DNA-binding region" description="H-T-H motif" evidence="2">
    <location>
        <begin position="57"/>
        <end position="76"/>
    </location>
</feature>
<reference evidence="5 6" key="1">
    <citation type="submission" date="2024-06" db="EMBL/GenBank/DDBJ databases">
        <title>Draft genome sequence of Geodermatophilus badlandi, a novel member of the Geodermatophilaceae isolated from badland sedimentary rocks in the Red desert, Wyoming, USA.</title>
        <authorList>
            <person name="Ben Tekaya S."/>
            <person name="Nouioui I."/>
            <person name="Flores G.M."/>
            <person name="Shaal M.N."/>
            <person name="Bredoire F."/>
            <person name="Basile F."/>
            <person name="Van Diepen L."/>
            <person name="Ward N.L."/>
        </authorList>
    </citation>
    <scope>NUCLEOTIDE SEQUENCE [LARGE SCALE GENOMIC DNA]</scope>
    <source>
        <strain evidence="5 6">WL48A</strain>
    </source>
</reference>
<dbReference type="Proteomes" id="UP001560045">
    <property type="component" value="Unassembled WGS sequence"/>
</dbReference>
<organism evidence="5 6">
    <name type="scientific">Geodermatophilus maliterrae</name>
    <dbReference type="NCBI Taxonomy" id="3162531"/>
    <lineage>
        <taxon>Bacteria</taxon>
        <taxon>Bacillati</taxon>
        <taxon>Actinomycetota</taxon>
        <taxon>Actinomycetes</taxon>
        <taxon>Geodermatophilales</taxon>
        <taxon>Geodermatophilaceae</taxon>
        <taxon>Geodermatophilus</taxon>
    </lineage>
</organism>
<accession>A0ABV3XHD1</accession>
<evidence type="ECO:0000256" key="1">
    <source>
        <dbReference type="ARBA" id="ARBA00023125"/>
    </source>
</evidence>
<evidence type="ECO:0000256" key="3">
    <source>
        <dbReference type="SAM" id="MobiDB-lite"/>
    </source>
</evidence>
<feature type="compositionally biased region" description="Pro residues" evidence="3">
    <location>
        <begin position="15"/>
        <end position="28"/>
    </location>
</feature>
<dbReference type="RefSeq" id="WP_369208331.1">
    <property type="nucleotide sequence ID" value="NZ_JBFNXQ010000055.1"/>
</dbReference>
<comment type="caution">
    <text evidence="5">The sequence shown here is derived from an EMBL/GenBank/DDBJ whole genome shotgun (WGS) entry which is preliminary data.</text>
</comment>
<keyword evidence="6" id="KW-1185">Reference proteome</keyword>
<feature type="domain" description="HTH tetR-type" evidence="4">
    <location>
        <begin position="34"/>
        <end position="94"/>
    </location>
</feature>